<dbReference type="EMBL" id="SGPK01000317">
    <property type="protein sequence ID" value="THH04726.1"/>
    <property type="molecule type" value="Genomic_DNA"/>
</dbReference>
<dbReference type="PANTHER" id="PTHR28047:SF5">
    <property type="entry name" value="PROTEIN DCG1"/>
    <property type="match status" value="1"/>
</dbReference>
<evidence type="ECO:0008006" key="4">
    <source>
        <dbReference type="Google" id="ProtNLM"/>
    </source>
</evidence>
<comment type="caution">
    <text evidence="2">The sequence shown here is derived from an EMBL/GenBank/DDBJ whole genome shotgun (WGS) entry which is preliminary data.</text>
</comment>
<dbReference type="Gene3D" id="3.40.50.12500">
    <property type="match status" value="1"/>
</dbReference>
<proteinExistence type="inferred from homology"/>
<protein>
    <recommendedName>
        <fullName evidence="4">Asp/Glu/hydantoin racemase</fullName>
    </recommendedName>
</protein>
<gene>
    <name evidence="2" type="ORF">EW145_g5310</name>
</gene>
<comment type="similarity">
    <text evidence="1">Belongs to the HyuE racemase family.</text>
</comment>
<evidence type="ECO:0000256" key="1">
    <source>
        <dbReference type="ARBA" id="ARBA00038414"/>
    </source>
</evidence>
<sequence length="238" mass="25102">MSVVHLLVINPNSSKSITDGLQESLDPCTPPNTRLSYFTAPSHAPAAISDVITANQTATVCYEALVQTKAIDEYDGFLVCCFSDHPLIHMLREHISSIQSTKPAIGMFEAGVSHALLVGRRFGVVSTGTGMKHTLIAGVRAFMGANSERFAGVTTSGLGVVELREGDRFRIEKLMKSTSVKTAEKGADVLILGCAGMAGMEGLVKQGVREAGLGEVKVIDGAKAGVELLTGIARLSRS</sequence>
<dbReference type="InterPro" id="IPR053714">
    <property type="entry name" value="Iso_Racemase_Enz_sf"/>
</dbReference>
<dbReference type="Pfam" id="PF01177">
    <property type="entry name" value="Asp_Glu_race"/>
    <property type="match status" value="1"/>
</dbReference>
<dbReference type="OrthoDB" id="412018at2759"/>
<dbReference type="InterPro" id="IPR015942">
    <property type="entry name" value="Asp/Glu/hydantoin_racemase"/>
</dbReference>
<name>A0A4S4L0D6_9AGAM</name>
<dbReference type="AlphaFoldDB" id="A0A4S4L0D6"/>
<dbReference type="InterPro" id="IPR052186">
    <property type="entry name" value="Hydantoin_racemase-like"/>
</dbReference>
<dbReference type="GO" id="GO:0047661">
    <property type="term" value="F:amino-acid racemase activity"/>
    <property type="evidence" value="ECO:0007669"/>
    <property type="project" value="InterPro"/>
</dbReference>
<dbReference type="Proteomes" id="UP000308199">
    <property type="component" value="Unassembled WGS sequence"/>
</dbReference>
<accession>A0A4S4L0D6</accession>
<keyword evidence="3" id="KW-1185">Reference proteome</keyword>
<reference evidence="2 3" key="1">
    <citation type="submission" date="2019-02" db="EMBL/GenBank/DDBJ databases">
        <title>Genome sequencing of the rare red list fungi Phellinidium pouzarii.</title>
        <authorList>
            <person name="Buettner E."/>
            <person name="Kellner H."/>
        </authorList>
    </citation>
    <scope>NUCLEOTIDE SEQUENCE [LARGE SCALE GENOMIC DNA]</scope>
    <source>
        <strain evidence="2 3">DSM 108285</strain>
    </source>
</reference>
<organism evidence="2 3">
    <name type="scientific">Phellinidium pouzarii</name>
    <dbReference type="NCBI Taxonomy" id="167371"/>
    <lineage>
        <taxon>Eukaryota</taxon>
        <taxon>Fungi</taxon>
        <taxon>Dikarya</taxon>
        <taxon>Basidiomycota</taxon>
        <taxon>Agaricomycotina</taxon>
        <taxon>Agaricomycetes</taxon>
        <taxon>Hymenochaetales</taxon>
        <taxon>Hymenochaetaceae</taxon>
        <taxon>Phellinidium</taxon>
    </lineage>
</organism>
<dbReference type="PANTHER" id="PTHR28047">
    <property type="entry name" value="PROTEIN DCG1"/>
    <property type="match status" value="1"/>
</dbReference>
<evidence type="ECO:0000313" key="2">
    <source>
        <dbReference type="EMBL" id="THH04726.1"/>
    </source>
</evidence>
<evidence type="ECO:0000313" key="3">
    <source>
        <dbReference type="Proteomes" id="UP000308199"/>
    </source>
</evidence>